<gene>
    <name evidence="18" type="ORF">RP75_28975</name>
</gene>
<keyword evidence="19" id="KW-1185">Reference proteome</keyword>
<feature type="transmembrane region" description="Helical" evidence="16">
    <location>
        <begin position="6"/>
        <end position="24"/>
    </location>
</feature>
<evidence type="ECO:0000256" key="4">
    <source>
        <dbReference type="ARBA" id="ARBA00012943"/>
    </source>
</evidence>
<feature type="transmembrane region" description="Helical" evidence="16">
    <location>
        <begin position="184"/>
        <end position="204"/>
    </location>
</feature>
<feature type="transmembrane region" description="Helical" evidence="16">
    <location>
        <begin position="60"/>
        <end position="80"/>
    </location>
</feature>
<evidence type="ECO:0000259" key="17">
    <source>
        <dbReference type="Pfam" id="PF02233"/>
    </source>
</evidence>
<dbReference type="PIRSF" id="PIRSF000204">
    <property type="entry name" value="PNTB"/>
    <property type="match status" value="1"/>
</dbReference>
<evidence type="ECO:0000256" key="6">
    <source>
        <dbReference type="ARBA" id="ARBA00022475"/>
    </source>
</evidence>
<feature type="transmembrane region" description="Helical" evidence="16">
    <location>
        <begin position="235"/>
        <end position="254"/>
    </location>
</feature>
<keyword evidence="6 15" id="KW-1003">Cell membrane</keyword>
<accession>A0ABR5CYZ5</accession>
<keyword evidence="7 15" id="KW-0997">Cell inner membrane</keyword>
<dbReference type="InterPro" id="IPR029035">
    <property type="entry name" value="DHS-like_NAD/FAD-binding_dom"/>
</dbReference>
<reference evidence="18 19" key="1">
    <citation type="submission" date="2014-12" db="EMBL/GenBank/DDBJ databases">
        <authorList>
            <person name="Kuzmanovic N."/>
            <person name="Pulawska J."/>
            <person name="Obradovic A."/>
        </authorList>
    </citation>
    <scope>NUCLEOTIDE SEQUENCE [LARGE SCALE GENOMIC DNA]</scope>
    <source>
        <strain evidence="18 19">KFB 330</strain>
    </source>
</reference>
<feature type="transmembrane region" description="Helical" evidence="16">
    <location>
        <begin position="211"/>
        <end position="229"/>
    </location>
</feature>
<evidence type="ECO:0000256" key="2">
    <source>
        <dbReference type="ARBA" id="ARBA00004429"/>
    </source>
</evidence>
<organism evidence="18 19">
    <name type="scientific">Agrobacterium arsenijevicii</name>
    <dbReference type="NCBI Taxonomy" id="1585697"/>
    <lineage>
        <taxon>Bacteria</taxon>
        <taxon>Pseudomonadati</taxon>
        <taxon>Pseudomonadota</taxon>
        <taxon>Alphaproteobacteria</taxon>
        <taxon>Hyphomicrobiales</taxon>
        <taxon>Rhizobiaceae</taxon>
        <taxon>Rhizobium/Agrobacterium group</taxon>
        <taxon>Agrobacterium</taxon>
    </lineage>
</organism>
<feature type="transmembrane region" description="Helical" evidence="16">
    <location>
        <begin position="87"/>
        <end position="107"/>
    </location>
</feature>
<dbReference type="Pfam" id="PF02233">
    <property type="entry name" value="PNTB"/>
    <property type="match status" value="1"/>
</dbReference>
<evidence type="ECO:0000256" key="16">
    <source>
        <dbReference type="SAM" id="Phobius"/>
    </source>
</evidence>
<comment type="caution">
    <text evidence="18">The sequence shown here is derived from an EMBL/GenBank/DDBJ whole genome shotgun (WGS) entry which is preliminary data.</text>
</comment>
<dbReference type="PANTHER" id="PTHR44758">
    <property type="entry name" value="NAD(P) TRANSHYDROGENASE SUBUNIT BETA"/>
    <property type="match status" value="1"/>
</dbReference>
<evidence type="ECO:0000313" key="19">
    <source>
        <dbReference type="Proteomes" id="UP000032564"/>
    </source>
</evidence>
<evidence type="ECO:0000256" key="12">
    <source>
        <dbReference type="ARBA" id="ARBA00023027"/>
    </source>
</evidence>
<keyword evidence="8 16" id="KW-0812">Transmembrane</keyword>
<keyword evidence="11 16" id="KW-1133">Transmembrane helix</keyword>
<protein>
    <recommendedName>
        <fullName evidence="5 15">NAD(P) transhydrogenase subunit beta</fullName>
        <ecNumber evidence="4 15">7.1.1.1</ecNumber>
    </recommendedName>
    <alternativeName>
        <fullName evidence="15">Nicotinamide nucleotide transhydrogenase subunit beta</fullName>
    </alternativeName>
</protein>
<dbReference type="Proteomes" id="UP000032564">
    <property type="component" value="Unassembled WGS sequence"/>
</dbReference>
<evidence type="ECO:0000256" key="10">
    <source>
        <dbReference type="ARBA" id="ARBA00022967"/>
    </source>
</evidence>
<dbReference type="EC" id="7.1.1.1" evidence="4 15"/>
<feature type="transmembrane region" description="Helical" evidence="16">
    <location>
        <begin position="161"/>
        <end position="178"/>
    </location>
</feature>
<dbReference type="EMBL" id="JWIT01000058">
    <property type="protein sequence ID" value="KJF69976.1"/>
    <property type="molecule type" value="Genomic_DNA"/>
</dbReference>
<evidence type="ECO:0000256" key="11">
    <source>
        <dbReference type="ARBA" id="ARBA00022989"/>
    </source>
</evidence>
<evidence type="ECO:0000256" key="3">
    <source>
        <dbReference type="ARBA" id="ARBA00007919"/>
    </source>
</evidence>
<keyword evidence="12 15" id="KW-0520">NAD</keyword>
<evidence type="ECO:0000256" key="1">
    <source>
        <dbReference type="ARBA" id="ARBA00003943"/>
    </source>
</evidence>
<keyword evidence="10 15" id="KW-1278">Translocase</keyword>
<feature type="transmembrane region" description="Helical" evidence="16">
    <location>
        <begin position="119"/>
        <end position="141"/>
    </location>
</feature>
<dbReference type="RefSeq" id="WP_045025033.1">
    <property type="nucleotide sequence ID" value="NZ_CP166108.1"/>
</dbReference>
<dbReference type="PANTHER" id="PTHR44758:SF1">
    <property type="entry name" value="NAD(P) TRANSHYDROGENASE SUBUNIT BETA"/>
    <property type="match status" value="1"/>
</dbReference>
<comment type="function">
    <text evidence="1 15">The transhydrogenation between NADH and NADP is coupled to respiration and ATP hydrolysis and functions as a proton pump across the membrane.</text>
</comment>
<sequence length="462" mass="48334">MTETLIQLSYLLAAFLFILALRSLGRPETARRGMQMAAIGMFVAVLATLLHQRVISYEWVAIGAIAGVVVGYPLGMWVPMTAMPQRIALSHAFGALAATLVGVGEYTNSLAAGELMRGHVIALGFEVLLGGLTVTGSLMAFGKLQEILPGRPITFRGQNALNFALLLASAVCLVWLGATPTASTIFIVMLAVSALVGITLVLPIGGADMPVVVSLLNSYAGLAAVATGFAIDNNILIIVGALDGASGFILSIAMSKAMNRSFTNVLFGAFGAQPVGDVARSFEAGGQMSSISTEDAGIRLAYADRVVVVPGYGLAVAQAQHQARELADLVEKRGGDVRFAIHPVAGRMPGHMNVLLAEAGVAYDKLFEMDEINERFCETDVAIVIGANDVVNPAARSDPASPIYGMPILKVSDAKSVIVLKRGSGKGFSGVENELFFDSKTSMLFGDAKQSLIGLGTEVKTA</sequence>
<keyword evidence="9 15" id="KW-0521">NADP</keyword>
<evidence type="ECO:0000256" key="7">
    <source>
        <dbReference type="ARBA" id="ARBA00022519"/>
    </source>
</evidence>
<comment type="similarity">
    <text evidence="3 15">Belongs to the PNT beta subunit family.</text>
</comment>
<evidence type="ECO:0000256" key="15">
    <source>
        <dbReference type="PIRNR" id="PIRNR000204"/>
    </source>
</evidence>
<proteinExistence type="inferred from homology"/>
<dbReference type="InterPro" id="IPR034300">
    <property type="entry name" value="PNTB-like"/>
</dbReference>
<evidence type="ECO:0000256" key="13">
    <source>
        <dbReference type="ARBA" id="ARBA00023136"/>
    </source>
</evidence>
<evidence type="ECO:0000256" key="9">
    <source>
        <dbReference type="ARBA" id="ARBA00022857"/>
    </source>
</evidence>
<name>A0ABR5CYZ5_9HYPH</name>
<feature type="domain" description="NADP transhydrogenase beta-like" evidence="17">
    <location>
        <begin position="7"/>
        <end position="453"/>
    </location>
</feature>
<feature type="transmembrane region" description="Helical" evidence="16">
    <location>
        <begin position="36"/>
        <end position="54"/>
    </location>
</feature>
<dbReference type="InterPro" id="IPR012136">
    <property type="entry name" value="NADH_DH_b"/>
</dbReference>
<dbReference type="SUPFAM" id="SSF52467">
    <property type="entry name" value="DHS-like NAD/FAD-binding domain"/>
    <property type="match status" value="1"/>
</dbReference>
<evidence type="ECO:0000313" key="18">
    <source>
        <dbReference type="EMBL" id="KJF69976.1"/>
    </source>
</evidence>
<comment type="subcellular location">
    <subcellularLocation>
        <location evidence="2">Cell inner membrane</location>
        <topology evidence="2">Multi-pass membrane protein</topology>
    </subcellularLocation>
</comment>
<dbReference type="Gene3D" id="3.40.50.1220">
    <property type="entry name" value="TPP-binding domain"/>
    <property type="match status" value="1"/>
</dbReference>
<evidence type="ECO:0000256" key="8">
    <source>
        <dbReference type="ARBA" id="ARBA00022692"/>
    </source>
</evidence>
<comment type="catalytic activity">
    <reaction evidence="14 15">
        <text>NAD(+) + NADPH + H(+)(in) = NADH + NADP(+) + H(+)(out)</text>
        <dbReference type="Rhea" id="RHEA:47992"/>
        <dbReference type="ChEBI" id="CHEBI:15378"/>
        <dbReference type="ChEBI" id="CHEBI:57540"/>
        <dbReference type="ChEBI" id="CHEBI:57783"/>
        <dbReference type="ChEBI" id="CHEBI:57945"/>
        <dbReference type="ChEBI" id="CHEBI:58349"/>
        <dbReference type="EC" id="7.1.1.1"/>
    </reaction>
</comment>
<evidence type="ECO:0000256" key="5">
    <source>
        <dbReference type="ARBA" id="ARBA00014581"/>
    </source>
</evidence>
<evidence type="ECO:0000256" key="14">
    <source>
        <dbReference type="ARBA" id="ARBA00048202"/>
    </source>
</evidence>
<keyword evidence="13 15" id="KW-0472">Membrane</keyword>